<gene>
    <name evidence="1" type="ORF">BDM02DRAFT_3092159</name>
</gene>
<name>A0ACB6ZMG9_THEGA</name>
<evidence type="ECO:0000313" key="2">
    <source>
        <dbReference type="Proteomes" id="UP000886501"/>
    </source>
</evidence>
<keyword evidence="2" id="KW-1185">Reference proteome</keyword>
<evidence type="ECO:0000313" key="1">
    <source>
        <dbReference type="EMBL" id="KAF9651005.1"/>
    </source>
</evidence>
<organism evidence="1 2">
    <name type="scientific">Thelephora ganbajun</name>
    <name type="common">Ganba fungus</name>
    <dbReference type="NCBI Taxonomy" id="370292"/>
    <lineage>
        <taxon>Eukaryota</taxon>
        <taxon>Fungi</taxon>
        <taxon>Dikarya</taxon>
        <taxon>Basidiomycota</taxon>
        <taxon>Agaricomycotina</taxon>
        <taxon>Agaricomycetes</taxon>
        <taxon>Thelephorales</taxon>
        <taxon>Thelephoraceae</taxon>
        <taxon>Thelephora</taxon>
    </lineage>
</organism>
<reference evidence="1" key="2">
    <citation type="journal article" date="2020" name="Nat. Commun.">
        <title>Large-scale genome sequencing of mycorrhizal fungi provides insights into the early evolution of symbiotic traits.</title>
        <authorList>
            <person name="Miyauchi S."/>
            <person name="Kiss E."/>
            <person name="Kuo A."/>
            <person name="Drula E."/>
            <person name="Kohler A."/>
            <person name="Sanchez-Garcia M."/>
            <person name="Morin E."/>
            <person name="Andreopoulos B."/>
            <person name="Barry K.W."/>
            <person name="Bonito G."/>
            <person name="Buee M."/>
            <person name="Carver A."/>
            <person name="Chen C."/>
            <person name="Cichocki N."/>
            <person name="Clum A."/>
            <person name="Culley D."/>
            <person name="Crous P.W."/>
            <person name="Fauchery L."/>
            <person name="Girlanda M."/>
            <person name="Hayes R.D."/>
            <person name="Keri Z."/>
            <person name="LaButti K."/>
            <person name="Lipzen A."/>
            <person name="Lombard V."/>
            <person name="Magnuson J."/>
            <person name="Maillard F."/>
            <person name="Murat C."/>
            <person name="Nolan M."/>
            <person name="Ohm R.A."/>
            <person name="Pangilinan J."/>
            <person name="Pereira M.F."/>
            <person name="Perotto S."/>
            <person name="Peter M."/>
            <person name="Pfister S."/>
            <person name="Riley R."/>
            <person name="Sitrit Y."/>
            <person name="Stielow J.B."/>
            <person name="Szollosi G."/>
            <person name="Zifcakova L."/>
            <person name="Stursova M."/>
            <person name="Spatafora J.W."/>
            <person name="Tedersoo L."/>
            <person name="Vaario L.M."/>
            <person name="Yamada A."/>
            <person name="Yan M."/>
            <person name="Wang P."/>
            <person name="Xu J."/>
            <person name="Bruns T."/>
            <person name="Baldrian P."/>
            <person name="Vilgalys R."/>
            <person name="Dunand C."/>
            <person name="Henrissat B."/>
            <person name="Grigoriev I.V."/>
            <person name="Hibbett D."/>
            <person name="Nagy L.G."/>
            <person name="Martin F.M."/>
        </authorList>
    </citation>
    <scope>NUCLEOTIDE SEQUENCE</scope>
    <source>
        <strain evidence="1">P2</strain>
    </source>
</reference>
<accession>A0ACB6ZMG9</accession>
<reference evidence="1" key="1">
    <citation type="submission" date="2019-10" db="EMBL/GenBank/DDBJ databases">
        <authorList>
            <consortium name="DOE Joint Genome Institute"/>
            <person name="Kuo A."/>
            <person name="Miyauchi S."/>
            <person name="Kiss E."/>
            <person name="Drula E."/>
            <person name="Kohler A."/>
            <person name="Sanchez-Garcia M."/>
            <person name="Andreopoulos B."/>
            <person name="Barry K.W."/>
            <person name="Bonito G."/>
            <person name="Buee M."/>
            <person name="Carver A."/>
            <person name="Chen C."/>
            <person name="Cichocki N."/>
            <person name="Clum A."/>
            <person name="Culley D."/>
            <person name="Crous P.W."/>
            <person name="Fauchery L."/>
            <person name="Girlanda M."/>
            <person name="Hayes R."/>
            <person name="Keri Z."/>
            <person name="Labutti K."/>
            <person name="Lipzen A."/>
            <person name="Lombard V."/>
            <person name="Magnuson J."/>
            <person name="Maillard F."/>
            <person name="Morin E."/>
            <person name="Murat C."/>
            <person name="Nolan M."/>
            <person name="Ohm R."/>
            <person name="Pangilinan J."/>
            <person name="Pereira M."/>
            <person name="Perotto S."/>
            <person name="Peter M."/>
            <person name="Riley R."/>
            <person name="Sitrit Y."/>
            <person name="Stielow B."/>
            <person name="Szollosi G."/>
            <person name="Zifcakova L."/>
            <person name="Stursova M."/>
            <person name="Spatafora J.W."/>
            <person name="Tedersoo L."/>
            <person name="Vaario L.-M."/>
            <person name="Yamada A."/>
            <person name="Yan M."/>
            <person name="Wang P."/>
            <person name="Xu J."/>
            <person name="Bruns T."/>
            <person name="Baldrian P."/>
            <person name="Vilgalys R."/>
            <person name="Henrissat B."/>
            <person name="Grigoriev I.V."/>
            <person name="Hibbett D."/>
            <person name="Nagy L.G."/>
            <person name="Martin F.M."/>
        </authorList>
    </citation>
    <scope>NUCLEOTIDE SEQUENCE</scope>
    <source>
        <strain evidence="1">P2</strain>
    </source>
</reference>
<dbReference type="EMBL" id="MU117979">
    <property type="protein sequence ID" value="KAF9651005.1"/>
    <property type="molecule type" value="Genomic_DNA"/>
</dbReference>
<protein>
    <submittedName>
        <fullName evidence="1">JmjC-domain-containing protein</fullName>
    </submittedName>
</protein>
<sequence length="950" mass="105989">MSGPSSTPSLTPSRSVSPAPVVVQPDHFYGFDNVHHSPNTHGRTYFDPKDDPLAQRGIPVFKPTMEEFQDFEGYMNSIEAWGMRSGIVKVIPPAEWTNALPSFKSNLAKVSLKNPIEQQMVGRAGLFRQQNVEKRKTMSMRDWAELCARDEFRAPSANGTGIYHPRGEGRTKSSRKARQKFNLQESTTPRDVTPFTSHNYDRDDPMFQDGISNAVRDFLQQEDLPTLGSTPAPEDHGPKKKGRRVPTREEKEASMAEKTAQDAAFLESFDVKTSWLPPNTRPDDYTPEFCKELERQYWRNCGLGKPAWYGADMQGTLFGEADTCWNVGHLPSALSRLLPSSEKGLPGVNTPYLYFGMWRATFAWHVEDMDLFSINYIHFGAPKFWYAVPQGRASALEQTFRNYFPKDASSCAQFLRHKSFFASPSVLSQSSCRPNTLVQRAGEFVITYPRGYHAGFNLGLNCAESVNFALESWIELGRKAKACDCVDFSVRIDVDQLLLDRERERLEQSQATQDTVAMDNRKPKPRKRKHEESTTDPKGKKLKVTKEKGTHVAAMLKPSLPKLSITLKIGSTLKETFPCCLCVSEDMDGLLPVYDTMSTASMPKMAHEHCASVVPETWVDDYEVDHPSSGTSLHKTRAVFGVDGIVKDRWNLKCSACLKPRHKAHGAPIQCTKGKCSKAFHIMCARDGAEQGISYEILHEVEKEVILVQSADGNADSNPSTSNPEVLKTIRKLDVQLLCPQHNPAVIEAKKAHKQDKIRNELHLLPVMSRIKVRVSSGVFEVSLLRVIDETKSVEVLWDRGVKREFKWGAIVFGNTDRAVGQKPTEPSADTSSLSSQAVVNFGDVPSGSNSPLPVPVSVSTHPSTVVQPTGLPYAPPQINPYSAGAYSYQYQSHVSPYPYAGYLPQGLPIYTPPGFVPDPSHYRASLQWQQPYQGPAHPLQRPEEGPAET</sequence>
<dbReference type="Proteomes" id="UP000886501">
    <property type="component" value="Unassembled WGS sequence"/>
</dbReference>
<comment type="caution">
    <text evidence="1">The sequence shown here is derived from an EMBL/GenBank/DDBJ whole genome shotgun (WGS) entry which is preliminary data.</text>
</comment>
<proteinExistence type="predicted"/>